<dbReference type="GO" id="GO:0005524">
    <property type="term" value="F:ATP binding"/>
    <property type="evidence" value="ECO:0007669"/>
    <property type="project" value="UniProtKB-UniRule"/>
</dbReference>
<dbReference type="InterPro" id="IPR002173">
    <property type="entry name" value="Carboh/pur_kinase_PfkB_CS"/>
</dbReference>
<gene>
    <name evidence="10" type="ORF">C7443_103112</name>
</gene>
<dbReference type="InterPro" id="IPR017583">
    <property type="entry name" value="Tagatose/fructose_Pkinase"/>
</dbReference>
<comment type="function">
    <text evidence="8">Catalyzes the ATP-dependent phosphorylation of fructose-l-phosphate to fructose-l,6-bisphosphate.</text>
</comment>
<dbReference type="RefSeq" id="WP_110017699.1">
    <property type="nucleotide sequence ID" value="NZ_QGTJ01000003.1"/>
</dbReference>
<dbReference type="InterPro" id="IPR011611">
    <property type="entry name" value="PfkB_dom"/>
</dbReference>
<dbReference type="InterPro" id="IPR029056">
    <property type="entry name" value="Ribokinase-like"/>
</dbReference>
<comment type="caution">
    <text evidence="10">The sequence shown here is derived from an EMBL/GenBank/DDBJ whole genome shotgun (WGS) entry which is preliminary data.</text>
</comment>
<evidence type="ECO:0000313" key="11">
    <source>
        <dbReference type="Proteomes" id="UP000246569"/>
    </source>
</evidence>
<evidence type="ECO:0000259" key="9">
    <source>
        <dbReference type="Pfam" id="PF00294"/>
    </source>
</evidence>
<evidence type="ECO:0000313" key="10">
    <source>
        <dbReference type="EMBL" id="PWV63187.1"/>
    </source>
</evidence>
<dbReference type="GO" id="GO:0016052">
    <property type="term" value="P:carbohydrate catabolic process"/>
    <property type="evidence" value="ECO:0007669"/>
    <property type="project" value="UniProtKB-ARBA"/>
</dbReference>
<accession>A0A317MX45</accession>
<evidence type="ECO:0000256" key="2">
    <source>
        <dbReference type="ARBA" id="ARBA00022679"/>
    </source>
</evidence>
<keyword evidence="11" id="KW-1185">Reference proteome</keyword>
<dbReference type="PANTHER" id="PTHR46566:SF5">
    <property type="entry name" value="1-PHOSPHOFRUCTOKINASE"/>
    <property type="match status" value="1"/>
</dbReference>
<keyword evidence="3 8" id="KW-0547">Nucleotide-binding</keyword>
<dbReference type="GO" id="GO:0005829">
    <property type="term" value="C:cytosol"/>
    <property type="evidence" value="ECO:0007669"/>
    <property type="project" value="TreeGrafter"/>
</dbReference>
<dbReference type="PROSITE" id="PS00583">
    <property type="entry name" value="PFKB_KINASES_1"/>
    <property type="match status" value="1"/>
</dbReference>
<dbReference type="NCBIfam" id="TIGR03168">
    <property type="entry name" value="1-PFK"/>
    <property type="match status" value="1"/>
</dbReference>
<dbReference type="CDD" id="cd01164">
    <property type="entry name" value="FruK_PfkB_like"/>
    <property type="match status" value="1"/>
</dbReference>
<reference evidence="10 11" key="1">
    <citation type="submission" date="2018-05" db="EMBL/GenBank/DDBJ databases">
        <title>Genomic Encyclopedia of Type Strains, Phase IV (KMG-IV): sequencing the most valuable type-strain genomes for metagenomic binning, comparative biology and taxonomic classification.</title>
        <authorList>
            <person name="Goeker M."/>
        </authorList>
    </citation>
    <scope>NUCLEOTIDE SEQUENCE [LARGE SCALE GENOMIC DNA]</scope>
    <source>
        <strain evidence="10 11">DSM 23606</strain>
    </source>
</reference>
<dbReference type="InterPro" id="IPR022463">
    <property type="entry name" value="1-PFruKinase"/>
</dbReference>
<dbReference type="PANTHER" id="PTHR46566">
    <property type="entry name" value="1-PHOSPHOFRUCTOKINASE-RELATED"/>
    <property type="match status" value="1"/>
</dbReference>
<evidence type="ECO:0000256" key="3">
    <source>
        <dbReference type="ARBA" id="ARBA00022741"/>
    </source>
</evidence>
<dbReference type="Pfam" id="PF00294">
    <property type="entry name" value="PfkB"/>
    <property type="match status" value="1"/>
</dbReference>
<protein>
    <recommendedName>
        <fullName evidence="7">Phosphofructokinase</fullName>
    </recommendedName>
</protein>
<evidence type="ECO:0000256" key="8">
    <source>
        <dbReference type="RuleBase" id="RU369061"/>
    </source>
</evidence>
<dbReference type="OrthoDB" id="9801219at2"/>
<evidence type="ECO:0000256" key="5">
    <source>
        <dbReference type="ARBA" id="ARBA00022840"/>
    </source>
</evidence>
<name>A0A317MX45_9GAMM</name>
<evidence type="ECO:0000256" key="7">
    <source>
        <dbReference type="PIRNR" id="PIRNR000535"/>
    </source>
</evidence>
<dbReference type="SUPFAM" id="SSF53613">
    <property type="entry name" value="Ribokinase-like"/>
    <property type="match status" value="1"/>
</dbReference>
<dbReference type="FunFam" id="3.40.1190.20:FF:000001">
    <property type="entry name" value="Phosphofructokinase"/>
    <property type="match status" value="1"/>
</dbReference>
<dbReference type="GO" id="GO:0044281">
    <property type="term" value="P:small molecule metabolic process"/>
    <property type="evidence" value="ECO:0007669"/>
    <property type="project" value="UniProtKB-ARBA"/>
</dbReference>
<dbReference type="Proteomes" id="UP000246569">
    <property type="component" value="Unassembled WGS sequence"/>
</dbReference>
<dbReference type="PIRSF" id="PIRSF000535">
    <property type="entry name" value="1PFK/6PFK/LacC"/>
    <property type="match status" value="1"/>
</dbReference>
<dbReference type="Gene3D" id="3.40.1190.20">
    <property type="match status" value="1"/>
</dbReference>
<sequence>MNPRVITVTLNPAIDETVELEHLIPGAVHRALGVRFDAGGKGINVAACLADWGVPTAVAGVLGRGNAELFEALFNAKHLQDHCLRVPGSTRTNIKLLADDRGDTTDINLPGLTLAPDTLDAVSATVQALFAPQPLLVLCGSLPRGLADNSWARLLTLAAAHGVRCVLDTSEAPLAAALALPAPQLPYAVKPNRHELETWAGRPLGERGALLDAACALQARGIARVVVSLGADGALFVDAARALLARPPHLSVGSSVGAGDAMVAGLCAALLEEADLETSARLATGFAAAKLSRPGAQLPAAAEVRRLAATTVIEAWR</sequence>
<keyword evidence="2 7" id="KW-0808">Transferase</keyword>
<feature type="domain" description="Carbohydrate kinase PfkB" evidence="9">
    <location>
        <begin position="10"/>
        <end position="299"/>
    </location>
</feature>
<proteinExistence type="inferred from homology"/>
<evidence type="ECO:0000256" key="1">
    <source>
        <dbReference type="ARBA" id="ARBA00010688"/>
    </source>
</evidence>
<dbReference type="AlphaFoldDB" id="A0A317MX45"/>
<dbReference type="GO" id="GO:0008662">
    <property type="term" value="F:1-phosphofructokinase activity"/>
    <property type="evidence" value="ECO:0007669"/>
    <property type="project" value="UniProtKB-UniRule"/>
</dbReference>
<keyword evidence="4 8" id="KW-0418">Kinase</keyword>
<comment type="similarity">
    <text evidence="1 7 8">Belongs to the carbohydrate kinase PfkB family.</text>
</comment>
<organism evidence="10 11">
    <name type="scientific">Plasticicumulans acidivorans</name>
    <dbReference type="NCBI Taxonomy" id="886464"/>
    <lineage>
        <taxon>Bacteria</taxon>
        <taxon>Pseudomonadati</taxon>
        <taxon>Pseudomonadota</taxon>
        <taxon>Gammaproteobacteria</taxon>
        <taxon>Candidatus Competibacteraceae</taxon>
        <taxon>Plasticicumulans</taxon>
    </lineage>
</organism>
<comment type="catalytic activity">
    <reaction evidence="6 8">
        <text>beta-D-fructose 1-phosphate + ATP = beta-D-fructose 1,6-bisphosphate + ADP + H(+)</text>
        <dbReference type="Rhea" id="RHEA:14213"/>
        <dbReference type="ChEBI" id="CHEBI:15378"/>
        <dbReference type="ChEBI" id="CHEBI:30616"/>
        <dbReference type="ChEBI" id="CHEBI:32966"/>
        <dbReference type="ChEBI" id="CHEBI:138881"/>
        <dbReference type="ChEBI" id="CHEBI:456216"/>
        <dbReference type="EC" id="2.7.1.56"/>
    </reaction>
</comment>
<evidence type="ECO:0000256" key="6">
    <source>
        <dbReference type="ARBA" id="ARBA00047745"/>
    </source>
</evidence>
<dbReference type="NCBIfam" id="TIGR03828">
    <property type="entry name" value="pfkB"/>
    <property type="match status" value="1"/>
</dbReference>
<keyword evidence="5 8" id="KW-0067">ATP-binding</keyword>
<dbReference type="EMBL" id="QGTJ01000003">
    <property type="protein sequence ID" value="PWV63187.1"/>
    <property type="molecule type" value="Genomic_DNA"/>
</dbReference>
<evidence type="ECO:0000256" key="4">
    <source>
        <dbReference type="ARBA" id="ARBA00022777"/>
    </source>
</evidence>